<dbReference type="RefSeq" id="WP_062969057.1">
    <property type="nucleotide sequence ID" value="NZ_JAAXOS010000010.1"/>
</dbReference>
<dbReference type="AlphaFoldDB" id="A0A7X6L6W5"/>
<dbReference type="Pfam" id="PF00296">
    <property type="entry name" value="Bac_luciferase"/>
    <property type="match status" value="1"/>
</dbReference>
<keyword evidence="1" id="KW-0285">Flavoprotein</keyword>
<dbReference type="InterPro" id="IPR036661">
    <property type="entry name" value="Luciferase-like_sf"/>
</dbReference>
<reference evidence="6 7" key="1">
    <citation type="submission" date="2020-04" db="EMBL/GenBank/DDBJ databases">
        <title>MicrobeNet Type strains.</title>
        <authorList>
            <person name="Nicholson A.C."/>
        </authorList>
    </citation>
    <scope>NUCLEOTIDE SEQUENCE [LARGE SCALE GENOMIC DNA]</scope>
    <source>
        <strain evidence="6 7">DSM 44956</strain>
    </source>
</reference>
<keyword evidence="2" id="KW-0288">FMN</keyword>
<accession>A0A7X6L6W5</accession>
<evidence type="ECO:0000313" key="6">
    <source>
        <dbReference type="EMBL" id="NKY28817.1"/>
    </source>
</evidence>
<name>A0A7X6L6W5_9NOCA</name>
<dbReference type="PANTHER" id="PTHR42847">
    <property type="entry name" value="ALKANESULFONATE MONOOXYGENASE"/>
    <property type="match status" value="1"/>
</dbReference>
<evidence type="ECO:0000256" key="1">
    <source>
        <dbReference type="ARBA" id="ARBA00022630"/>
    </source>
</evidence>
<feature type="domain" description="Luciferase-like" evidence="5">
    <location>
        <begin position="20"/>
        <end position="179"/>
    </location>
</feature>
<dbReference type="Proteomes" id="UP000540698">
    <property type="component" value="Unassembled WGS sequence"/>
</dbReference>
<dbReference type="Gene3D" id="3.20.20.30">
    <property type="entry name" value="Luciferase-like domain"/>
    <property type="match status" value="1"/>
</dbReference>
<comment type="caution">
    <text evidence="6">The sequence shown here is derived from an EMBL/GenBank/DDBJ whole genome shotgun (WGS) entry which is preliminary data.</text>
</comment>
<organism evidence="6 7">
    <name type="scientific">Nocardia gamkensis</name>
    <dbReference type="NCBI Taxonomy" id="352869"/>
    <lineage>
        <taxon>Bacteria</taxon>
        <taxon>Bacillati</taxon>
        <taxon>Actinomycetota</taxon>
        <taxon>Actinomycetes</taxon>
        <taxon>Mycobacteriales</taxon>
        <taxon>Nocardiaceae</taxon>
        <taxon>Nocardia</taxon>
    </lineage>
</organism>
<protein>
    <submittedName>
        <fullName evidence="6">LLM class F420-dependent oxidoreductase</fullName>
    </submittedName>
</protein>
<keyword evidence="7" id="KW-1185">Reference proteome</keyword>
<dbReference type="GO" id="GO:0046306">
    <property type="term" value="P:alkanesulfonate catabolic process"/>
    <property type="evidence" value="ECO:0007669"/>
    <property type="project" value="TreeGrafter"/>
</dbReference>
<evidence type="ECO:0000256" key="3">
    <source>
        <dbReference type="ARBA" id="ARBA00023002"/>
    </source>
</evidence>
<sequence>MTAQRPFRFGVNMVVPEGRSNWIEKCRRAEELGFDVVGVADHLGLPAPFPAMILAAEATERVRLNTFVLNTAFYNPVLLARDVAGADQFTDGRVELGLGAGYVQAEFEAAGIPFESGSKRVEHLEQTVITLRRLFSDPEYQPQPAQPSGPPVLIGGWGDRLLAVAARHADIIAFTGAAAARNGGPLQMAGLAEIEERVAYVRELLGPRLDKVEFNILVQRVVPPEERASVLEVFGPALPPDVADSPEEHPILLMGTPEEMADHLRARRDRYGISYVTVLEDSMEKFAAVIPLLR</sequence>
<dbReference type="InterPro" id="IPR011251">
    <property type="entry name" value="Luciferase-like_dom"/>
</dbReference>
<keyword evidence="4" id="KW-0503">Monooxygenase</keyword>
<proteinExistence type="predicted"/>
<evidence type="ECO:0000256" key="2">
    <source>
        <dbReference type="ARBA" id="ARBA00022643"/>
    </source>
</evidence>
<dbReference type="NCBIfam" id="TIGR03621">
    <property type="entry name" value="F420_MSMEG_2516"/>
    <property type="match status" value="1"/>
</dbReference>
<dbReference type="InterPro" id="IPR019923">
    <property type="entry name" value="Lucif-like_OxRdtase_MSMEG_2516"/>
</dbReference>
<evidence type="ECO:0000256" key="4">
    <source>
        <dbReference type="ARBA" id="ARBA00023033"/>
    </source>
</evidence>
<evidence type="ECO:0000313" key="7">
    <source>
        <dbReference type="Proteomes" id="UP000540698"/>
    </source>
</evidence>
<dbReference type="GO" id="GO:0008726">
    <property type="term" value="F:alkanesulfonate monooxygenase activity"/>
    <property type="evidence" value="ECO:0007669"/>
    <property type="project" value="TreeGrafter"/>
</dbReference>
<dbReference type="InterPro" id="IPR050172">
    <property type="entry name" value="SsuD_RutA_monooxygenase"/>
</dbReference>
<dbReference type="EMBL" id="JAAXOS010000010">
    <property type="protein sequence ID" value="NKY28817.1"/>
    <property type="molecule type" value="Genomic_DNA"/>
</dbReference>
<dbReference type="PANTHER" id="PTHR42847:SF4">
    <property type="entry name" value="ALKANESULFONATE MONOOXYGENASE-RELATED"/>
    <property type="match status" value="1"/>
</dbReference>
<gene>
    <name evidence="6" type="ORF">HGB38_21735</name>
</gene>
<evidence type="ECO:0000259" key="5">
    <source>
        <dbReference type="Pfam" id="PF00296"/>
    </source>
</evidence>
<dbReference type="SUPFAM" id="SSF51679">
    <property type="entry name" value="Bacterial luciferase-like"/>
    <property type="match status" value="1"/>
</dbReference>
<keyword evidence="3" id="KW-0560">Oxidoreductase</keyword>